<dbReference type="SUPFAM" id="SSF54001">
    <property type="entry name" value="Cysteine proteinases"/>
    <property type="match status" value="1"/>
</dbReference>
<evidence type="ECO:0008006" key="4">
    <source>
        <dbReference type="Google" id="ProtNLM"/>
    </source>
</evidence>
<dbReference type="STRING" id="1141662.OOA_10826"/>
<reference evidence="2 3" key="1">
    <citation type="journal article" date="2012" name="BMC Genomics">
        <title>Comparative genomics of bacteria in the genus Providencia isolated from wild Drosophila melanogaster.</title>
        <authorList>
            <person name="Galac M.R."/>
            <person name="Lazzaro B.P."/>
        </authorList>
    </citation>
    <scope>NUCLEOTIDE SEQUENCE [LARGE SCALE GENOMIC DNA]</scope>
    <source>
        <strain evidence="2 3">DSM 19968</strain>
    </source>
</reference>
<dbReference type="Gene3D" id="3.90.1720.10">
    <property type="entry name" value="endopeptidase domain like (from Nostoc punctiforme)"/>
    <property type="match status" value="1"/>
</dbReference>
<evidence type="ECO:0000313" key="3">
    <source>
        <dbReference type="Proteomes" id="UP000009336"/>
    </source>
</evidence>
<comment type="caution">
    <text evidence="2">The sequence shown here is derived from an EMBL/GenBank/DDBJ whole genome shotgun (WGS) entry which is preliminary data.</text>
</comment>
<proteinExistence type="predicted"/>
<dbReference type="HOGENOM" id="CLU_104117_0_0_6"/>
<dbReference type="Pfam" id="PF05708">
    <property type="entry name" value="Peptidase_C92"/>
    <property type="match status" value="1"/>
</dbReference>
<dbReference type="NCBIfam" id="NF007458">
    <property type="entry name" value="PRK10030.1"/>
    <property type="match status" value="1"/>
</dbReference>
<feature type="transmembrane region" description="Helical" evidence="1">
    <location>
        <begin position="12"/>
        <end position="31"/>
    </location>
</feature>
<name>K8WN96_9GAMM</name>
<protein>
    <recommendedName>
        <fullName evidence="4">Peptidoglycan peptidase</fullName>
    </recommendedName>
</protein>
<dbReference type="RefSeq" id="WP_008912171.1">
    <property type="nucleotide sequence ID" value="NZ_KB233222.1"/>
</dbReference>
<sequence length="213" mass="24747">MSINKHEPVYKSIILFALCILSLLIAIWASYSNAYQPEEGDIIFHTSRSQQSIAIQKATNSQYSHMGIILFKKHEPYVYEASNIVKFTPLQQWITQGISGKYVIKRLKFALTEKQKAELYQQALKYESKLYDLTFSWSDERMYCSELVWKIYLNAIGIKIGDLQQLDEFNFSSSQVKEKLTERYGKNIPYDELVISPKAMFDSPLLITVDESR</sequence>
<organism evidence="2 3">
    <name type="scientific">Providencia burhodogranariea DSM 19968</name>
    <dbReference type="NCBI Taxonomy" id="1141662"/>
    <lineage>
        <taxon>Bacteria</taxon>
        <taxon>Pseudomonadati</taxon>
        <taxon>Pseudomonadota</taxon>
        <taxon>Gammaproteobacteria</taxon>
        <taxon>Enterobacterales</taxon>
        <taxon>Morganellaceae</taxon>
        <taxon>Providencia</taxon>
    </lineage>
</organism>
<keyword evidence="1" id="KW-0812">Transmembrane</keyword>
<keyword evidence="3" id="KW-1185">Reference proteome</keyword>
<gene>
    <name evidence="2" type="ORF">OOA_10826</name>
</gene>
<dbReference type="Proteomes" id="UP000009336">
    <property type="component" value="Unassembled WGS sequence"/>
</dbReference>
<dbReference type="AlphaFoldDB" id="K8WN96"/>
<accession>K8WN96</accession>
<keyword evidence="1" id="KW-1133">Transmembrane helix</keyword>
<dbReference type="PATRIC" id="fig|1141662.3.peg.2196"/>
<evidence type="ECO:0000313" key="2">
    <source>
        <dbReference type="EMBL" id="EKT61431.1"/>
    </source>
</evidence>
<dbReference type="InterPro" id="IPR024453">
    <property type="entry name" value="Peptidase_C92"/>
</dbReference>
<keyword evidence="1" id="KW-0472">Membrane</keyword>
<dbReference type="eggNOG" id="COG3863">
    <property type="taxonomic scope" value="Bacteria"/>
</dbReference>
<dbReference type="InterPro" id="IPR038765">
    <property type="entry name" value="Papain-like_cys_pep_sf"/>
</dbReference>
<evidence type="ECO:0000256" key="1">
    <source>
        <dbReference type="SAM" id="Phobius"/>
    </source>
</evidence>
<dbReference type="EMBL" id="AKKL01000029">
    <property type="protein sequence ID" value="EKT61431.1"/>
    <property type="molecule type" value="Genomic_DNA"/>
</dbReference>